<evidence type="ECO:0000256" key="3">
    <source>
        <dbReference type="ARBA" id="ARBA00022448"/>
    </source>
</evidence>
<comment type="similarity">
    <text evidence="2">Belongs to the TrkH potassium transport family.</text>
</comment>
<reference evidence="10" key="1">
    <citation type="submission" date="2021-04" db="EMBL/GenBank/DDBJ databases">
        <title>Proteiniclasticum sedimins sp. nov., an obligate anaerobic bacterium isolated from anaerobic sludge.</title>
        <authorList>
            <person name="Liu J."/>
        </authorList>
    </citation>
    <scope>NUCLEOTIDE SEQUENCE</scope>
    <source>
        <strain evidence="10">BAD-10</strain>
    </source>
</reference>
<feature type="transmembrane region" description="Helical" evidence="9">
    <location>
        <begin position="351"/>
        <end position="371"/>
    </location>
</feature>
<dbReference type="GO" id="GO:0005886">
    <property type="term" value="C:plasma membrane"/>
    <property type="evidence" value="ECO:0007669"/>
    <property type="project" value="UniProtKB-SubCell"/>
</dbReference>
<feature type="transmembrane region" description="Helical" evidence="9">
    <location>
        <begin position="12"/>
        <end position="38"/>
    </location>
</feature>
<keyword evidence="7" id="KW-0406">Ion transport</keyword>
<accession>A0A941CNN8</accession>
<dbReference type="GO" id="GO:0030001">
    <property type="term" value="P:metal ion transport"/>
    <property type="evidence" value="ECO:0007669"/>
    <property type="project" value="UniProtKB-ARBA"/>
</dbReference>
<comment type="caution">
    <text evidence="10">The sequence shown here is derived from an EMBL/GenBank/DDBJ whole genome shotgun (WGS) entry which is preliminary data.</text>
</comment>
<evidence type="ECO:0000313" key="10">
    <source>
        <dbReference type="EMBL" id="MBR0575003.1"/>
    </source>
</evidence>
<comment type="subcellular location">
    <subcellularLocation>
        <location evidence="1">Cell membrane</location>
        <topology evidence="1">Multi-pass membrane protein</topology>
    </subcellularLocation>
</comment>
<evidence type="ECO:0000256" key="4">
    <source>
        <dbReference type="ARBA" id="ARBA00022475"/>
    </source>
</evidence>
<sequence>MKTQRHATSLEIICFYTGFVVYCMSLLMIIPLLTAIVYQEWNPALDFLVGISGSLIFGLTLMIFGHGVQGSKSDFHWKHGFAVAALSWLFLTFLCAIPYRLSGHNPSWLNSVFDVMSGFTTTGLVLTQDLDHLSNALNMWRHMLTFIGGQGMVVLALTFLVKEARGAYKMYVGEGKDIELLPSMKGTAGQIWKISLIYLVLGTALLWVTGIAIGLRPDSAFLHALYIFESAWSTGGFAPNTQNIMYYHSVVYETITILIFILGSFNFGLHYAMWHKNRRELIKNIETRSFFITSSLISVLAVLGLSKLSVYPDALSAFRRIVYNVLSAHTTTGFGSIYARQFAREWGDFGIFLMVIAMLIGGSACSTAGGFKGLRVGIVFKGLLMDIKKLLSPERNLRSYTYHHIKNQVLDDAVIKSSALIILCYVVLMTIGTLLGAYYGYPLSESAFESASVAGNVGLSIGVTTPDMPTLMKIYYIFAMYLGRLEFLSVFSLLGSIGGGLRHLWKRTSKLSYSA</sequence>
<evidence type="ECO:0000256" key="1">
    <source>
        <dbReference type="ARBA" id="ARBA00004651"/>
    </source>
</evidence>
<evidence type="ECO:0000256" key="8">
    <source>
        <dbReference type="ARBA" id="ARBA00023136"/>
    </source>
</evidence>
<keyword evidence="11" id="KW-1185">Reference proteome</keyword>
<dbReference type="GO" id="GO:0008324">
    <property type="term" value="F:monoatomic cation transmembrane transporter activity"/>
    <property type="evidence" value="ECO:0007669"/>
    <property type="project" value="InterPro"/>
</dbReference>
<dbReference type="PANTHER" id="PTHR32024:SF2">
    <property type="entry name" value="TRK SYSTEM POTASSIUM UPTAKE PROTEIN TRKG-RELATED"/>
    <property type="match status" value="1"/>
</dbReference>
<feature type="transmembrane region" description="Helical" evidence="9">
    <location>
        <begin position="139"/>
        <end position="161"/>
    </location>
</feature>
<organism evidence="10 11">
    <name type="scientific">Proteiniclasticum sediminis</name>
    <dbReference type="NCBI Taxonomy" id="2804028"/>
    <lineage>
        <taxon>Bacteria</taxon>
        <taxon>Bacillati</taxon>
        <taxon>Bacillota</taxon>
        <taxon>Clostridia</taxon>
        <taxon>Eubacteriales</taxon>
        <taxon>Clostridiaceae</taxon>
        <taxon>Proteiniclasticum</taxon>
    </lineage>
</organism>
<protein>
    <submittedName>
        <fullName evidence="10">TrkH family potassium uptake protein</fullName>
    </submittedName>
</protein>
<gene>
    <name evidence="10" type="ORF">KCG48_01485</name>
</gene>
<dbReference type="Proteomes" id="UP000675379">
    <property type="component" value="Unassembled WGS sequence"/>
</dbReference>
<keyword evidence="8 9" id="KW-0472">Membrane</keyword>
<dbReference type="InterPro" id="IPR003445">
    <property type="entry name" value="Cat_transpt"/>
</dbReference>
<keyword evidence="5 9" id="KW-0812">Transmembrane</keyword>
<evidence type="ECO:0000256" key="7">
    <source>
        <dbReference type="ARBA" id="ARBA00023065"/>
    </source>
</evidence>
<keyword evidence="6 9" id="KW-1133">Transmembrane helix</keyword>
<dbReference type="PANTHER" id="PTHR32024">
    <property type="entry name" value="TRK SYSTEM POTASSIUM UPTAKE PROTEIN TRKG-RELATED"/>
    <property type="match status" value="1"/>
</dbReference>
<feature type="transmembrane region" description="Helical" evidence="9">
    <location>
        <begin position="474"/>
        <end position="501"/>
    </location>
</feature>
<evidence type="ECO:0000313" key="11">
    <source>
        <dbReference type="Proteomes" id="UP000675379"/>
    </source>
</evidence>
<dbReference type="AlphaFoldDB" id="A0A941CNN8"/>
<dbReference type="Pfam" id="PF02386">
    <property type="entry name" value="TrkH"/>
    <property type="match status" value="1"/>
</dbReference>
<evidence type="ECO:0000256" key="6">
    <source>
        <dbReference type="ARBA" id="ARBA00022989"/>
    </source>
</evidence>
<evidence type="ECO:0000256" key="9">
    <source>
        <dbReference type="SAM" id="Phobius"/>
    </source>
</evidence>
<keyword evidence="4" id="KW-1003">Cell membrane</keyword>
<feature type="transmembrane region" description="Helical" evidence="9">
    <location>
        <begin position="250"/>
        <end position="269"/>
    </location>
</feature>
<proteinExistence type="inferred from homology"/>
<feature type="transmembrane region" description="Helical" evidence="9">
    <location>
        <begin position="44"/>
        <end position="68"/>
    </location>
</feature>
<keyword evidence="3" id="KW-0813">Transport</keyword>
<feature type="transmembrane region" description="Helical" evidence="9">
    <location>
        <begin position="289"/>
        <end position="309"/>
    </location>
</feature>
<feature type="transmembrane region" description="Helical" evidence="9">
    <location>
        <begin position="194"/>
        <end position="214"/>
    </location>
</feature>
<feature type="transmembrane region" description="Helical" evidence="9">
    <location>
        <begin position="80"/>
        <end position="101"/>
    </location>
</feature>
<evidence type="ECO:0000256" key="2">
    <source>
        <dbReference type="ARBA" id="ARBA00009137"/>
    </source>
</evidence>
<dbReference type="EMBL" id="JAGSCS010000001">
    <property type="protein sequence ID" value="MBR0575003.1"/>
    <property type="molecule type" value="Genomic_DNA"/>
</dbReference>
<name>A0A941CNN8_9CLOT</name>
<feature type="transmembrane region" description="Helical" evidence="9">
    <location>
        <begin position="420"/>
        <end position="441"/>
    </location>
</feature>
<evidence type="ECO:0000256" key="5">
    <source>
        <dbReference type="ARBA" id="ARBA00022692"/>
    </source>
</evidence>